<keyword evidence="4" id="KW-0645">Protease</keyword>
<dbReference type="InterPro" id="IPR008915">
    <property type="entry name" value="Peptidase_M50"/>
</dbReference>
<dbReference type="GO" id="GO:0006508">
    <property type="term" value="P:proteolysis"/>
    <property type="evidence" value="ECO:0007669"/>
    <property type="project" value="UniProtKB-KW"/>
</dbReference>
<dbReference type="SUPFAM" id="SSF50156">
    <property type="entry name" value="PDZ domain-like"/>
    <property type="match status" value="1"/>
</dbReference>
<evidence type="ECO:0000256" key="3">
    <source>
        <dbReference type="ARBA" id="ARBA00007931"/>
    </source>
</evidence>
<accession>A0A9X1NV82</accession>
<dbReference type="RefSeq" id="WP_231814879.1">
    <property type="nucleotide sequence ID" value="NZ_JAJOZR010000007.1"/>
</dbReference>
<dbReference type="GO" id="GO:0004222">
    <property type="term" value="F:metalloendopeptidase activity"/>
    <property type="evidence" value="ECO:0007669"/>
    <property type="project" value="InterPro"/>
</dbReference>
<dbReference type="InterPro" id="IPR036034">
    <property type="entry name" value="PDZ_sf"/>
</dbReference>
<keyword evidence="8 11" id="KW-1133">Transmembrane helix</keyword>
<feature type="transmembrane region" description="Helical" evidence="11">
    <location>
        <begin position="115"/>
        <end position="136"/>
    </location>
</feature>
<dbReference type="PANTHER" id="PTHR42837">
    <property type="entry name" value="REGULATOR OF SIGMA-E PROTEASE RSEP"/>
    <property type="match status" value="1"/>
</dbReference>
<evidence type="ECO:0000256" key="8">
    <source>
        <dbReference type="ARBA" id="ARBA00022989"/>
    </source>
</evidence>
<keyword evidence="9 11" id="KW-0482">Metalloprotease</keyword>
<dbReference type="PROSITE" id="PS50106">
    <property type="entry name" value="PDZ"/>
    <property type="match status" value="1"/>
</dbReference>
<evidence type="ECO:0000256" key="6">
    <source>
        <dbReference type="ARBA" id="ARBA00022801"/>
    </source>
</evidence>
<evidence type="ECO:0000256" key="4">
    <source>
        <dbReference type="ARBA" id="ARBA00022670"/>
    </source>
</evidence>
<dbReference type="CDD" id="cd23081">
    <property type="entry name" value="cpPDZ_EcRseP-like"/>
    <property type="match status" value="1"/>
</dbReference>
<evidence type="ECO:0000256" key="5">
    <source>
        <dbReference type="ARBA" id="ARBA00022692"/>
    </source>
</evidence>
<keyword evidence="7 11" id="KW-0862">Zinc</keyword>
<evidence type="ECO:0000256" key="7">
    <source>
        <dbReference type="ARBA" id="ARBA00022833"/>
    </source>
</evidence>
<organism evidence="13 14">
    <name type="scientific">Rhizobium quercicola</name>
    <dbReference type="NCBI Taxonomy" id="2901226"/>
    <lineage>
        <taxon>Bacteria</taxon>
        <taxon>Pseudomonadati</taxon>
        <taxon>Pseudomonadota</taxon>
        <taxon>Alphaproteobacteria</taxon>
        <taxon>Hyphomicrobiales</taxon>
        <taxon>Rhizobiaceae</taxon>
        <taxon>Rhizobium/Agrobacterium group</taxon>
        <taxon>Rhizobium</taxon>
    </lineage>
</organism>
<keyword evidence="6 11" id="KW-0378">Hydrolase</keyword>
<proteinExistence type="inferred from homology"/>
<dbReference type="InterPro" id="IPR041489">
    <property type="entry name" value="PDZ_6"/>
</dbReference>
<dbReference type="CDD" id="cd06163">
    <property type="entry name" value="S2P-M50_PDZ_RseP-like"/>
    <property type="match status" value="1"/>
</dbReference>
<name>A0A9X1NV82_9HYPH</name>
<dbReference type="Pfam" id="PF02163">
    <property type="entry name" value="Peptidase_M50"/>
    <property type="match status" value="1"/>
</dbReference>
<evidence type="ECO:0000313" key="14">
    <source>
        <dbReference type="Proteomes" id="UP001139089"/>
    </source>
</evidence>
<dbReference type="AlphaFoldDB" id="A0A9X1NV82"/>
<dbReference type="Pfam" id="PF17820">
    <property type="entry name" value="PDZ_6"/>
    <property type="match status" value="1"/>
</dbReference>
<dbReference type="Proteomes" id="UP001139089">
    <property type="component" value="Unassembled WGS sequence"/>
</dbReference>
<keyword evidence="14" id="KW-1185">Reference proteome</keyword>
<comment type="subcellular location">
    <subcellularLocation>
        <location evidence="2">Membrane</location>
        <topology evidence="2">Multi-pass membrane protein</topology>
    </subcellularLocation>
</comment>
<reference evidence="13" key="1">
    <citation type="submission" date="2021-12" db="EMBL/GenBank/DDBJ databases">
        <authorList>
            <person name="Li Y."/>
        </authorList>
    </citation>
    <scope>NUCLEOTIDE SEQUENCE</scope>
    <source>
        <strain evidence="13">DKSPLA3</strain>
    </source>
</reference>
<protein>
    <recommendedName>
        <fullName evidence="11">Zinc metalloprotease</fullName>
        <ecNumber evidence="11">3.4.24.-</ecNumber>
    </recommendedName>
</protein>
<feature type="transmembrane region" description="Helical" evidence="11">
    <location>
        <begin position="297"/>
        <end position="318"/>
    </location>
</feature>
<comment type="caution">
    <text evidence="13">The sequence shown here is derived from an EMBL/GenBank/DDBJ whole genome shotgun (WGS) entry which is preliminary data.</text>
</comment>
<keyword evidence="5 11" id="KW-0812">Transmembrane</keyword>
<feature type="transmembrane region" description="Helical" evidence="11">
    <location>
        <begin position="351"/>
        <end position="369"/>
    </location>
</feature>
<dbReference type="GO" id="GO:0046872">
    <property type="term" value="F:metal ion binding"/>
    <property type="evidence" value="ECO:0007669"/>
    <property type="project" value="UniProtKB-KW"/>
</dbReference>
<dbReference type="InterPro" id="IPR001478">
    <property type="entry name" value="PDZ"/>
</dbReference>
<dbReference type="EC" id="3.4.24.-" evidence="11"/>
<comment type="similarity">
    <text evidence="3 11">Belongs to the peptidase M50B family.</text>
</comment>
<dbReference type="InterPro" id="IPR004387">
    <property type="entry name" value="Pept_M50_Zn"/>
</dbReference>
<gene>
    <name evidence="13" type="primary">rseP</name>
    <name evidence="13" type="ORF">LRX75_12700</name>
</gene>
<keyword evidence="10 11" id="KW-0472">Membrane</keyword>
<dbReference type="PANTHER" id="PTHR42837:SF2">
    <property type="entry name" value="MEMBRANE METALLOPROTEASE ARASP2, CHLOROPLASTIC-RELATED"/>
    <property type="match status" value="1"/>
</dbReference>
<dbReference type="NCBIfam" id="TIGR00054">
    <property type="entry name" value="RIP metalloprotease RseP"/>
    <property type="match status" value="1"/>
</dbReference>
<evidence type="ECO:0000256" key="10">
    <source>
        <dbReference type="ARBA" id="ARBA00023136"/>
    </source>
</evidence>
<evidence type="ECO:0000256" key="11">
    <source>
        <dbReference type="RuleBase" id="RU362031"/>
    </source>
</evidence>
<dbReference type="SMART" id="SM00228">
    <property type="entry name" value="PDZ"/>
    <property type="match status" value="1"/>
</dbReference>
<feature type="transmembrane region" description="Helical" evidence="11">
    <location>
        <begin position="7"/>
        <end position="28"/>
    </location>
</feature>
<sequence>MTYLADLLHLFVGYIVPFLLVLTLLVFVHEMGHYLVGRWSGIKIVAFSIGFGPELVGFNDRRGTRWKFCAIPLGGYVKFYGDEDAASTPDYQALEGLSAEERGRTFLGAALWKRAATVAAGPIANFLLAIVIYALLFSAYGKPIADPVVSEVKPGSAAAESGIRPGDLLVSIDGSAVTTFDDVRRYVGVRPEMPIVVEIRRDGQRLEVPMAPKRTEITDQFGNKMEMGIIGILTNQESGNFRLQSFGPLEAIGQGALESWHIVTGTFAYIGNLVTGHMKADQLGGPIRVAQASGQMATLGVAAVLQLAAVLSVSIGLLNLMPVPVLDGGHLMFYAIEAIRGRPLGPSAQDIAFRIGFAMVLMLMVFATWNDISSLVGRMSGAVG</sequence>
<keyword evidence="11" id="KW-0479">Metal-binding</keyword>
<comment type="cofactor">
    <cofactor evidence="1 11">
        <name>Zn(2+)</name>
        <dbReference type="ChEBI" id="CHEBI:29105"/>
    </cofactor>
</comment>
<feature type="domain" description="PDZ" evidence="12">
    <location>
        <begin position="148"/>
        <end position="177"/>
    </location>
</feature>
<evidence type="ECO:0000256" key="1">
    <source>
        <dbReference type="ARBA" id="ARBA00001947"/>
    </source>
</evidence>
<evidence type="ECO:0000256" key="9">
    <source>
        <dbReference type="ARBA" id="ARBA00023049"/>
    </source>
</evidence>
<dbReference type="EMBL" id="JAJOZR010000007">
    <property type="protein sequence ID" value="MCD7109896.1"/>
    <property type="molecule type" value="Genomic_DNA"/>
</dbReference>
<evidence type="ECO:0000259" key="12">
    <source>
        <dbReference type="PROSITE" id="PS50106"/>
    </source>
</evidence>
<evidence type="ECO:0000256" key="2">
    <source>
        <dbReference type="ARBA" id="ARBA00004141"/>
    </source>
</evidence>
<dbReference type="Gene3D" id="2.30.42.10">
    <property type="match status" value="1"/>
</dbReference>
<evidence type="ECO:0000313" key="13">
    <source>
        <dbReference type="EMBL" id="MCD7109896.1"/>
    </source>
</evidence>
<dbReference type="GO" id="GO:0016020">
    <property type="term" value="C:membrane"/>
    <property type="evidence" value="ECO:0007669"/>
    <property type="project" value="UniProtKB-SubCell"/>
</dbReference>